<dbReference type="Proteomes" id="UP000218332">
    <property type="component" value="Unassembled WGS sequence"/>
</dbReference>
<evidence type="ECO:0000313" key="3">
    <source>
        <dbReference type="Proteomes" id="UP000218332"/>
    </source>
</evidence>
<dbReference type="EMBL" id="NMPM01000197">
    <property type="protein sequence ID" value="PAV24413.1"/>
    <property type="molecule type" value="Genomic_DNA"/>
</dbReference>
<gene>
    <name evidence="2" type="ORF">CF392_16445</name>
</gene>
<dbReference type="PANTHER" id="PTHR37422:SF21">
    <property type="entry name" value="EXOQ-LIKE PROTEIN"/>
    <property type="match status" value="1"/>
</dbReference>
<feature type="transmembrane region" description="Helical" evidence="1">
    <location>
        <begin position="176"/>
        <end position="194"/>
    </location>
</feature>
<organism evidence="2 3">
    <name type="scientific">Tamilnaduibacter salinus</name>
    <dbReference type="NCBI Taxonomy" id="1484056"/>
    <lineage>
        <taxon>Bacteria</taxon>
        <taxon>Pseudomonadati</taxon>
        <taxon>Pseudomonadota</taxon>
        <taxon>Gammaproteobacteria</taxon>
        <taxon>Pseudomonadales</taxon>
        <taxon>Marinobacteraceae</taxon>
        <taxon>Tamilnaduibacter</taxon>
    </lineage>
</organism>
<feature type="transmembrane region" description="Helical" evidence="1">
    <location>
        <begin position="81"/>
        <end position="100"/>
    </location>
</feature>
<keyword evidence="3" id="KW-1185">Reference proteome</keyword>
<dbReference type="PANTHER" id="PTHR37422">
    <property type="entry name" value="TEICHURONIC ACID BIOSYNTHESIS PROTEIN TUAE"/>
    <property type="match status" value="1"/>
</dbReference>
<proteinExistence type="predicted"/>
<dbReference type="InterPro" id="IPR051533">
    <property type="entry name" value="WaaL-like"/>
</dbReference>
<dbReference type="AlphaFoldDB" id="A0A2A2I075"/>
<accession>A0A2A2I075</accession>
<feature type="transmembrane region" description="Helical" evidence="1">
    <location>
        <begin position="251"/>
        <end position="271"/>
    </location>
</feature>
<feature type="transmembrane region" description="Helical" evidence="1">
    <location>
        <begin position="201"/>
        <end position="217"/>
    </location>
</feature>
<evidence type="ECO:0000313" key="2">
    <source>
        <dbReference type="EMBL" id="PAV24413.1"/>
    </source>
</evidence>
<feature type="transmembrane region" description="Helical" evidence="1">
    <location>
        <begin position="106"/>
        <end position="125"/>
    </location>
</feature>
<keyword evidence="1" id="KW-1133">Transmembrane helix</keyword>
<protein>
    <recommendedName>
        <fullName evidence="4">Polymerase</fullName>
    </recommendedName>
</protein>
<sequence length="296" mass="33096">MSKFALLFIGILLTGLGAALFYHGWAAFLLYEITYFMNPDDRWWSSQLPGISYSFWTAILMIAVLIKQYRELSQRSPWRSHPVFLWMVALLGSYYLAYFWALEEALHEQFTFIFLKLIVIVLVAYKLLDSEKALNGAIWAFLLGCTYVAYLATSLGRNAGARLEGISLPNAPDVNGVANALVPAGALLMYFAWMGSKKVRLLCFICGGLIANALVLFNSRGAFLGIVVSAGLYMLFMMFSRHRQKGQRGMAIVILVVGVSGGLYVTDAVFWERMSTLQNVESRDSGAGRVVFWMPL</sequence>
<feature type="transmembrane region" description="Helical" evidence="1">
    <location>
        <begin position="50"/>
        <end position="69"/>
    </location>
</feature>
<keyword evidence="1" id="KW-0812">Transmembrane</keyword>
<name>A0A2A2I075_9GAMM</name>
<reference evidence="2 3" key="1">
    <citation type="submission" date="2017-07" db="EMBL/GenBank/DDBJ databases">
        <title>Tamlnaduibacter salinus (Mi-7) genome sequencing.</title>
        <authorList>
            <person name="Verma A."/>
            <person name="Krishnamurthi S."/>
        </authorList>
    </citation>
    <scope>NUCLEOTIDE SEQUENCE [LARGE SCALE GENOMIC DNA]</scope>
    <source>
        <strain evidence="2 3">Mi-7</strain>
    </source>
</reference>
<feature type="transmembrane region" description="Helical" evidence="1">
    <location>
        <begin position="223"/>
        <end position="239"/>
    </location>
</feature>
<comment type="caution">
    <text evidence="2">The sequence shown here is derived from an EMBL/GenBank/DDBJ whole genome shotgun (WGS) entry which is preliminary data.</text>
</comment>
<keyword evidence="1" id="KW-0472">Membrane</keyword>
<evidence type="ECO:0000256" key="1">
    <source>
        <dbReference type="SAM" id="Phobius"/>
    </source>
</evidence>
<evidence type="ECO:0008006" key="4">
    <source>
        <dbReference type="Google" id="ProtNLM"/>
    </source>
</evidence>
<feature type="transmembrane region" description="Helical" evidence="1">
    <location>
        <begin position="137"/>
        <end position="156"/>
    </location>
</feature>